<comment type="caution">
    <text evidence="5">The sequence shown here is derived from an EMBL/GenBank/DDBJ whole genome shotgun (WGS) entry which is preliminary data.</text>
</comment>
<dbReference type="PANTHER" id="PTHR38465:SF2">
    <property type="entry name" value="HTH-TYPE TRANSCRIPTIONAL REGULATOR MMPR5"/>
    <property type="match status" value="1"/>
</dbReference>
<name>A0A4V2RWS7_9BACT</name>
<proteinExistence type="predicted"/>
<dbReference type="GO" id="GO:0003677">
    <property type="term" value="F:DNA binding"/>
    <property type="evidence" value="ECO:0007669"/>
    <property type="project" value="UniProtKB-KW"/>
</dbReference>
<keyword evidence="1" id="KW-0805">Transcription regulation</keyword>
<dbReference type="EMBL" id="SLWK01000002">
    <property type="protein sequence ID" value="TCO09861.1"/>
    <property type="molecule type" value="Genomic_DNA"/>
</dbReference>
<organism evidence="5 6">
    <name type="scientific">Natronoflexus pectinivorans</name>
    <dbReference type="NCBI Taxonomy" id="682526"/>
    <lineage>
        <taxon>Bacteria</taxon>
        <taxon>Pseudomonadati</taxon>
        <taxon>Bacteroidota</taxon>
        <taxon>Bacteroidia</taxon>
        <taxon>Marinilabiliales</taxon>
        <taxon>Marinilabiliaceae</taxon>
        <taxon>Natronoflexus</taxon>
    </lineage>
</organism>
<keyword evidence="6" id="KW-1185">Reference proteome</keyword>
<dbReference type="OrthoDB" id="1807857at2"/>
<dbReference type="Pfam" id="PF12802">
    <property type="entry name" value="MarR_2"/>
    <property type="match status" value="1"/>
</dbReference>
<evidence type="ECO:0000256" key="3">
    <source>
        <dbReference type="ARBA" id="ARBA00023163"/>
    </source>
</evidence>
<accession>A0A4V2RWS7</accession>
<protein>
    <submittedName>
        <fullName evidence="5">DNA-binding transcriptional regulator GbsR (MarR family)</fullName>
    </submittedName>
</protein>
<dbReference type="PANTHER" id="PTHR38465">
    <property type="entry name" value="HTH-TYPE TRANSCRIPTIONAL REGULATOR MJ1563-RELATED"/>
    <property type="match status" value="1"/>
</dbReference>
<dbReference type="RefSeq" id="WP_132432697.1">
    <property type="nucleotide sequence ID" value="NZ_SLWK01000002.1"/>
</dbReference>
<dbReference type="InterPro" id="IPR036390">
    <property type="entry name" value="WH_DNA-bd_sf"/>
</dbReference>
<keyword evidence="3" id="KW-0804">Transcription</keyword>
<gene>
    <name evidence="5" type="ORF">EV194_102290</name>
</gene>
<evidence type="ECO:0000256" key="1">
    <source>
        <dbReference type="ARBA" id="ARBA00023015"/>
    </source>
</evidence>
<dbReference type="SUPFAM" id="SSF46785">
    <property type="entry name" value="Winged helix' DNA-binding domain"/>
    <property type="match status" value="1"/>
</dbReference>
<dbReference type="AlphaFoldDB" id="A0A4V2RWS7"/>
<evidence type="ECO:0000259" key="4">
    <source>
        <dbReference type="Pfam" id="PF12802"/>
    </source>
</evidence>
<dbReference type="InterPro" id="IPR000835">
    <property type="entry name" value="HTH_MarR-typ"/>
</dbReference>
<evidence type="ECO:0000256" key="2">
    <source>
        <dbReference type="ARBA" id="ARBA00023125"/>
    </source>
</evidence>
<evidence type="ECO:0000313" key="5">
    <source>
        <dbReference type="EMBL" id="TCO09861.1"/>
    </source>
</evidence>
<keyword evidence="2 5" id="KW-0238">DNA-binding</keyword>
<dbReference type="GO" id="GO:0003700">
    <property type="term" value="F:DNA-binding transcription factor activity"/>
    <property type="evidence" value="ECO:0007669"/>
    <property type="project" value="InterPro"/>
</dbReference>
<dbReference type="Proteomes" id="UP000295221">
    <property type="component" value="Unassembled WGS sequence"/>
</dbReference>
<evidence type="ECO:0000313" key="6">
    <source>
        <dbReference type="Proteomes" id="UP000295221"/>
    </source>
</evidence>
<dbReference type="InterPro" id="IPR036388">
    <property type="entry name" value="WH-like_DNA-bd_sf"/>
</dbReference>
<dbReference type="Gene3D" id="1.10.10.10">
    <property type="entry name" value="Winged helix-like DNA-binding domain superfamily/Winged helix DNA-binding domain"/>
    <property type="match status" value="1"/>
</dbReference>
<reference evidence="5 6" key="1">
    <citation type="submission" date="2019-03" db="EMBL/GenBank/DDBJ databases">
        <title>Genomic Encyclopedia of Type Strains, Phase IV (KMG-IV): sequencing the most valuable type-strain genomes for metagenomic binning, comparative biology and taxonomic classification.</title>
        <authorList>
            <person name="Goeker M."/>
        </authorList>
    </citation>
    <scope>NUCLEOTIDE SEQUENCE [LARGE SCALE GENOMIC DNA]</scope>
    <source>
        <strain evidence="5 6">DSM 24179</strain>
    </source>
</reference>
<feature type="domain" description="HTH marR-type" evidence="4">
    <location>
        <begin position="21"/>
        <end position="81"/>
    </location>
</feature>
<sequence>MSTINDRSAYIEETGLLFETFGMTRMAGRILGYLMVTDKEMVSFDELTQVLQASKSSISTNVKAMTQTKFIKPVTIPGDRKTYYMLSDDISWVELFHQRTEQLKYLKALYKKGLNLRSNKKDKSSVWLENAIEFYDWIIEEFPEVLKKWDLYKKNK</sequence>
<dbReference type="InterPro" id="IPR052362">
    <property type="entry name" value="HTH-GbsR_regulator"/>
</dbReference>